<evidence type="ECO:0000256" key="5">
    <source>
        <dbReference type="ARBA" id="ARBA00023231"/>
    </source>
</evidence>
<dbReference type="SUPFAM" id="SSF53807">
    <property type="entry name" value="Helical backbone' metal receptor"/>
    <property type="match status" value="1"/>
</dbReference>
<dbReference type="EMBL" id="BAAADD010000008">
    <property type="protein sequence ID" value="GAA0580458.1"/>
    <property type="molecule type" value="Genomic_DNA"/>
</dbReference>
<dbReference type="Gene3D" id="3.40.50.12380">
    <property type="entry name" value="Nitrogenase MoFe cofactor biosynthesis protein NifE, C-terminal"/>
    <property type="match status" value="1"/>
</dbReference>
<dbReference type="PROSITE" id="PS00699">
    <property type="entry name" value="NITROGENASE_1_1"/>
    <property type="match status" value="1"/>
</dbReference>
<dbReference type="InterPro" id="IPR000318">
    <property type="entry name" value="Nase_comp1_CS"/>
</dbReference>
<evidence type="ECO:0000256" key="2">
    <source>
        <dbReference type="ARBA" id="ARBA00005155"/>
    </source>
</evidence>
<comment type="similarity">
    <text evidence="3 6">Belongs to the NifD/NifK/NifE/NifN family.</text>
</comment>
<feature type="domain" description="Nitrogenase/oxidoreductase component 1" evidence="7">
    <location>
        <begin position="44"/>
        <end position="443"/>
    </location>
</feature>
<organism evidence="8 9">
    <name type="scientific">Rhizomicrobium electricum</name>
    <dbReference type="NCBI Taxonomy" id="480070"/>
    <lineage>
        <taxon>Bacteria</taxon>
        <taxon>Pseudomonadati</taxon>
        <taxon>Pseudomonadota</taxon>
        <taxon>Alphaproteobacteria</taxon>
        <taxon>Micropepsales</taxon>
        <taxon>Micropepsaceae</taxon>
        <taxon>Rhizomicrobium</taxon>
    </lineage>
</organism>
<reference evidence="8 9" key="1">
    <citation type="journal article" date="2019" name="Int. J. Syst. Evol. Microbiol.">
        <title>The Global Catalogue of Microorganisms (GCM) 10K type strain sequencing project: providing services to taxonomists for standard genome sequencing and annotation.</title>
        <authorList>
            <consortium name="The Broad Institute Genomics Platform"/>
            <consortium name="The Broad Institute Genome Sequencing Center for Infectious Disease"/>
            <person name="Wu L."/>
            <person name="Ma J."/>
        </authorList>
    </citation>
    <scope>NUCLEOTIDE SEQUENCE [LARGE SCALE GENOMIC DNA]</scope>
    <source>
        <strain evidence="8 9">JCM 15089</strain>
    </source>
</reference>
<evidence type="ECO:0000256" key="4">
    <source>
        <dbReference type="ARBA" id="ARBA00013280"/>
    </source>
</evidence>
<dbReference type="Gene3D" id="3.40.50.1980">
    <property type="entry name" value="Nitrogenase molybdenum iron protein domain"/>
    <property type="match status" value="1"/>
</dbReference>
<keyword evidence="9" id="KW-1185">Reference proteome</keyword>
<evidence type="ECO:0000256" key="3">
    <source>
        <dbReference type="ARBA" id="ARBA00011002"/>
    </source>
</evidence>
<comment type="caution">
    <text evidence="8">The sequence shown here is derived from an EMBL/GenBank/DDBJ whole genome shotgun (WGS) entry which is preliminary data.</text>
</comment>
<comment type="function">
    <text evidence="1">This protein may play a role in the biosynthesis of the prosthetic group of nitrogenase (FeMo cofactor).</text>
</comment>
<evidence type="ECO:0000313" key="9">
    <source>
        <dbReference type="Proteomes" id="UP001499951"/>
    </source>
</evidence>
<dbReference type="InterPro" id="IPR000510">
    <property type="entry name" value="Nase/OxRdtase_comp1"/>
</dbReference>
<evidence type="ECO:0000256" key="1">
    <source>
        <dbReference type="ARBA" id="ARBA00003171"/>
    </source>
</evidence>
<name>A0ABN1F266_9PROT</name>
<accession>A0ABN1F266</accession>
<protein>
    <recommendedName>
        <fullName evidence="4">Nitrogenase iron-molybdenum cofactor biosynthesis protein NifE</fullName>
    </recommendedName>
</protein>
<comment type="pathway">
    <text evidence="2">Cofactor biosynthesis; Fe-Mo cofactor biosynthesis.</text>
</comment>
<dbReference type="RefSeq" id="WP_166937029.1">
    <property type="nucleotide sequence ID" value="NZ_BAAADD010000008.1"/>
</dbReference>
<dbReference type="Pfam" id="PF00148">
    <property type="entry name" value="Oxidored_nitro"/>
    <property type="match status" value="1"/>
</dbReference>
<proteinExistence type="inferred from homology"/>
<dbReference type="InterPro" id="IPR005973">
    <property type="entry name" value="NifE"/>
</dbReference>
<gene>
    <name evidence="8" type="primary">nifE</name>
    <name evidence="8" type="ORF">GCM10008942_31710</name>
</gene>
<dbReference type="Proteomes" id="UP001499951">
    <property type="component" value="Unassembled WGS sequence"/>
</dbReference>
<evidence type="ECO:0000259" key="7">
    <source>
        <dbReference type="Pfam" id="PF00148"/>
    </source>
</evidence>
<dbReference type="NCBIfam" id="TIGR01283">
    <property type="entry name" value="nifE"/>
    <property type="match status" value="1"/>
</dbReference>
<evidence type="ECO:0000256" key="6">
    <source>
        <dbReference type="RuleBase" id="RU004021"/>
    </source>
</evidence>
<sequence length="459" mass="50099">MLQHTLQHLFDEPSCATNRAKDPKARKQGCGGKPLTPGNAAGGCAFDGAKIVLQPITDAAHLVHGPIACEGNSWDSRHSLSSGPMLYRTGFTTDLSELDVIYGGEKKLYKAIKEIVARYDPPAVFVYQTCVTAMIGDDIAKVCAAATERLHKPVIPVIAPGFVGKKNFGTKLAGEVLLEYVIGTEEPDVTTPTDINLLGEYNVSGDLWNVTPLFKRLGIRLLAAITGDARYHDVTKAHRARVNMMVCSQALINVARKMEERWGIPWFEGSFYGVPETSKSLRTIAKMLVDRGADVSLLKRTEALIAREEARVAEVLAPILPALKGKKALLYSGGVKSWSMIAALQWAGMQVIGTSVRKATDDDKRRASALLGDSGTLWESLPQREMYAKLKAGEADILLSGGRTQYVALKAKTPWMDSNQERHTAYAGYDGTIAFLKGIHKALTNPIWAQVRTPPPWEE</sequence>
<keyword evidence="5 6" id="KW-0535">Nitrogen fixation</keyword>
<evidence type="ECO:0000313" key="8">
    <source>
        <dbReference type="EMBL" id="GAA0580458.1"/>
    </source>
</evidence>
<dbReference type="InterPro" id="IPR049939">
    <property type="entry name" value="NifE-like"/>
</dbReference>
<dbReference type="PANTHER" id="PTHR42956:SF1">
    <property type="entry name" value="NITROGENASE IRON-MOLYBDENUM COFACTOR BIOSYNTHESIS PROTEIN NIFE"/>
    <property type="match status" value="1"/>
</dbReference>
<dbReference type="PANTHER" id="PTHR42956">
    <property type="entry name" value="NITROGENASE IRON-MOLYBDENUM COFACTOR BIOSYNTHESIS PROTEIN NIFE"/>
    <property type="match status" value="1"/>
</dbReference>